<sequence>MMDIGEALRRMKRGEGALNPQPEPVYECADCQDSGVIELSPGTRNGPTEVCSKCQEKERTARLWRGSLLPEEARAKTFKAFRKRPGTIPALEAAQALAGGLWRPFLTLIGYPGAGKTHLAIAVCLHRIANGQAAQFWTAELLLRYLRDGIGQPSDSMDDYEHRSRALLLHPFLVLDDLGWQQKTPWGEVQLDELIDSRYGRELPTMVTMEPSKVALLSDRISSRIQDKRLAVVVRMEEAKDYRREG</sequence>
<dbReference type="InterPro" id="IPR027417">
    <property type="entry name" value="P-loop_NTPase"/>
</dbReference>
<proteinExistence type="predicted"/>
<dbReference type="Gene3D" id="3.40.50.300">
    <property type="entry name" value="P-loop containing nucleotide triphosphate hydrolases"/>
    <property type="match status" value="1"/>
</dbReference>
<reference evidence="2" key="1">
    <citation type="journal article" date="2015" name="Nature">
        <title>Complex archaea that bridge the gap between prokaryotes and eukaryotes.</title>
        <authorList>
            <person name="Spang A."/>
            <person name="Saw J.H."/>
            <person name="Jorgensen S.L."/>
            <person name="Zaremba-Niedzwiedzka K."/>
            <person name="Martijn J."/>
            <person name="Lind A.E."/>
            <person name="van Eijk R."/>
            <person name="Schleper C."/>
            <person name="Guy L."/>
            <person name="Ettema T.J."/>
        </authorList>
    </citation>
    <scope>NUCLEOTIDE SEQUENCE</scope>
</reference>
<dbReference type="PANTHER" id="PTHR30050">
    <property type="entry name" value="CHROMOSOMAL REPLICATION INITIATOR PROTEIN DNAA"/>
    <property type="match status" value="1"/>
</dbReference>
<dbReference type="SUPFAM" id="SSF52540">
    <property type="entry name" value="P-loop containing nucleoside triphosphate hydrolases"/>
    <property type="match status" value="1"/>
</dbReference>
<dbReference type="AlphaFoldDB" id="A0A0F9KE86"/>
<comment type="caution">
    <text evidence="2">The sequence shown here is derived from an EMBL/GenBank/DDBJ whole genome shotgun (WGS) entry which is preliminary data.</text>
</comment>
<dbReference type="InterPro" id="IPR002611">
    <property type="entry name" value="IstB_ATP-bd"/>
</dbReference>
<gene>
    <name evidence="2" type="ORF">LCGC14_1645340</name>
</gene>
<feature type="domain" description="IstB-like ATP-binding" evidence="1">
    <location>
        <begin position="106"/>
        <end position="202"/>
    </location>
</feature>
<dbReference type="Pfam" id="PF01695">
    <property type="entry name" value="IstB_IS21"/>
    <property type="match status" value="1"/>
</dbReference>
<organism evidence="2">
    <name type="scientific">marine sediment metagenome</name>
    <dbReference type="NCBI Taxonomy" id="412755"/>
    <lineage>
        <taxon>unclassified sequences</taxon>
        <taxon>metagenomes</taxon>
        <taxon>ecological metagenomes</taxon>
    </lineage>
</organism>
<evidence type="ECO:0000259" key="1">
    <source>
        <dbReference type="Pfam" id="PF01695"/>
    </source>
</evidence>
<evidence type="ECO:0000313" key="2">
    <source>
        <dbReference type="EMBL" id="KKM20453.1"/>
    </source>
</evidence>
<dbReference type="EMBL" id="LAZR01013764">
    <property type="protein sequence ID" value="KKM20453.1"/>
    <property type="molecule type" value="Genomic_DNA"/>
</dbReference>
<dbReference type="GO" id="GO:0006260">
    <property type="term" value="P:DNA replication"/>
    <property type="evidence" value="ECO:0007669"/>
    <property type="project" value="TreeGrafter"/>
</dbReference>
<accession>A0A0F9KE86</accession>
<dbReference type="GO" id="GO:0005524">
    <property type="term" value="F:ATP binding"/>
    <property type="evidence" value="ECO:0007669"/>
    <property type="project" value="InterPro"/>
</dbReference>
<name>A0A0F9KE86_9ZZZZ</name>
<protein>
    <recommendedName>
        <fullName evidence="1">IstB-like ATP-binding domain-containing protein</fullName>
    </recommendedName>
</protein>
<dbReference type="PANTHER" id="PTHR30050:SF4">
    <property type="entry name" value="ATP-BINDING PROTEIN RV3427C IN INSERTION SEQUENCE-RELATED"/>
    <property type="match status" value="1"/>
</dbReference>